<accession>A0ABY9M5V8</accession>
<evidence type="ECO:0000313" key="2">
    <source>
        <dbReference type="Proteomes" id="UP001234798"/>
    </source>
</evidence>
<dbReference type="PIRSF" id="PIRSF027386">
    <property type="entry name" value="UCP027386_ABC_sbc_TM0202"/>
    <property type="match status" value="1"/>
</dbReference>
<dbReference type="SUPFAM" id="SSF53850">
    <property type="entry name" value="Periplasmic binding protein-like II"/>
    <property type="match status" value="1"/>
</dbReference>
<evidence type="ECO:0000313" key="1">
    <source>
        <dbReference type="EMBL" id="WMD22095.1"/>
    </source>
</evidence>
<dbReference type="Gene3D" id="3.40.190.10">
    <property type="entry name" value="Periplasmic binding protein-like II"/>
    <property type="match status" value="2"/>
</dbReference>
<protein>
    <submittedName>
        <fullName evidence="1">ABC transporter substrate-binding protein</fullName>
    </submittedName>
</protein>
<dbReference type="Proteomes" id="UP001234798">
    <property type="component" value="Chromosome"/>
</dbReference>
<keyword evidence="2" id="KW-1185">Reference proteome</keyword>
<proteinExistence type="predicted"/>
<reference evidence="1 2" key="1">
    <citation type="submission" date="2023-08" db="EMBL/GenBank/DDBJ databases">
        <title>Achromobacter seleniivolatilans sp. nov., isolated from seleniferous soil.</title>
        <authorList>
            <person name="Zhang S."/>
            <person name="Li K."/>
            <person name="Peng J."/>
            <person name="Zhao Q."/>
            <person name="Wang H."/>
            <person name="Guo Y."/>
        </authorList>
    </citation>
    <scope>NUCLEOTIDE SEQUENCE [LARGE SCALE GENOMIC DNA]</scope>
    <source>
        <strain evidence="1 2">R39</strain>
    </source>
</reference>
<dbReference type="RefSeq" id="WP_306946569.1">
    <property type="nucleotide sequence ID" value="NZ_CP132976.1"/>
</dbReference>
<organism evidence="1 2">
    <name type="scientific">Achromobacter seleniivolatilans</name>
    <dbReference type="NCBI Taxonomy" id="3047478"/>
    <lineage>
        <taxon>Bacteria</taxon>
        <taxon>Pseudomonadati</taxon>
        <taxon>Pseudomonadota</taxon>
        <taxon>Betaproteobacteria</taxon>
        <taxon>Burkholderiales</taxon>
        <taxon>Alcaligenaceae</taxon>
        <taxon>Achromobacter</taxon>
    </lineage>
</organism>
<name>A0ABY9M5V8_9BURK</name>
<dbReference type="EMBL" id="CP132976">
    <property type="protein sequence ID" value="WMD22095.1"/>
    <property type="molecule type" value="Genomic_DNA"/>
</dbReference>
<dbReference type="InterPro" id="IPR027024">
    <property type="entry name" value="UCP027386_ABC_sbc_TM0202"/>
</dbReference>
<sequence>MSFPLMHMAHTGALRDHAVTLEYRHWQNPDQLRVLLARKEVDITAAPSSLAALLANRGESVRLVNISVWGILWLVSRDPAVRSFGDLQGQELLVPFQRDLPATLIDRLLTSQTVPGVEPVRQRRTRDAQDAIALMLAGQGKHAVLVEPAVSLLLWRDAQQGSGELRRVESLEQAWRVRFPEQPELPQAGVMLNSTVAGDAKLAAAVERAYAESAVWCKAQVSACAEIVRVYLPQLPQPAIEDAIRSTRLDSRSASAVRPQLEALYRLLGDEDLQAIGGRLPDVGFYGP</sequence>
<gene>
    <name evidence="1" type="ORF">RAS12_06895</name>
</gene>